<dbReference type="EMBL" id="CP020472">
    <property type="protein sequence ID" value="ARD23663.1"/>
    <property type="molecule type" value="Genomic_DNA"/>
</dbReference>
<dbReference type="RefSeq" id="WP_080917515.1">
    <property type="nucleotide sequence ID" value="NZ_CP020472.1"/>
</dbReference>
<accession>A0ABN4YGX5</accession>
<name>A0ABN4YGX5_9GAMM</name>
<keyword evidence="2" id="KW-1185">Reference proteome</keyword>
<gene>
    <name evidence="1" type="ORF">SJ2017_3412</name>
</gene>
<protein>
    <recommendedName>
        <fullName evidence="3">DUF3352 domain-containing protein</fullName>
    </recommendedName>
</protein>
<sequence length="573" mass="62392">MKKLAIAAAVIAVGAGAYVLTSKEDNAVSANEMLQYIPADTLLFSGQLTPFPLEDYLYSMPMGLNSKASLEQLEQAGPFSTEQERFFVSLYKSYLTSFENPDLFLKTFGFPSQIESYTYTLGALPVFKIQVENEAAIWALLDKASEESGLVHKAESIKGLEYRAYPLIAEDETIDMVFAQQDGWLTITLNTSFNQASLLETALGLTKVDNPISDTNVIENITSTHGFLQDSISFVNHVELVKGLTSSDGNMLAKQLTKLVEMDGTQSDPFAEFKTPECKAEFGAIAANWPKTVMGLTSFSVDRKQTNFDAKVVIESNNQVILGALTKMRGFIPGFAQNLNDNVASVGIGLNVMQLAPALTEIWQDLQTPSYQCEALAQMQYGLSEQNPAMLGMMTGMANGVQGVSASIIDFTLTDENGEPGFKQLDSLIALSANDPDMLLNMVKPFVPQLANVELTKNGDAVDVTPYLMLPPELGVTAKMAVKDQHIVIYSGEKGEALANQLNDEQVVANGLTAMSLDCQKLLTPVLKLIEDSGEPIPEEISALKDYDMRMQFTFDVTDKGLAISTKANSKAK</sequence>
<dbReference type="Proteomes" id="UP000191820">
    <property type="component" value="Chromosome"/>
</dbReference>
<proteinExistence type="predicted"/>
<evidence type="ECO:0008006" key="3">
    <source>
        <dbReference type="Google" id="ProtNLM"/>
    </source>
</evidence>
<organism evidence="1 2">
    <name type="scientific">Shewanella japonica</name>
    <dbReference type="NCBI Taxonomy" id="93973"/>
    <lineage>
        <taxon>Bacteria</taxon>
        <taxon>Pseudomonadati</taxon>
        <taxon>Pseudomonadota</taxon>
        <taxon>Gammaproteobacteria</taxon>
        <taxon>Alteromonadales</taxon>
        <taxon>Shewanellaceae</taxon>
        <taxon>Shewanella</taxon>
    </lineage>
</organism>
<evidence type="ECO:0000313" key="2">
    <source>
        <dbReference type="Proteomes" id="UP000191820"/>
    </source>
</evidence>
<reference evidence="1 2" key="1">
    <citation type="submission" date="2017-03" db="EMBL/GenBank/DDBJ databases">
        <title>Genome sequencing of Shewanella japonica KCTC 22435.</title>
        <authorList>
            <person name="Kim K.M."/>
        </authorList>
    </citation>
    <scope>NUCLEOTIDE SEQUENCE [LARGE SCALE GENOMIC DNA]</scope>
    <source>
        <strain evidence="1 2">KCTC 22435</strain>
    </source>
</reference>
<evidence type="ECO:0000313" key="1">
    <source>
        <dbReference type="EMBL" id="ARD23663.1"/>
    </source>
</evidence>